<dbReference type="AlphaFoldDB" id="A0A7H1NRN8"/>
<dbReference type="EMBL" id="CP060244">
    <property type="protein sequence ID" value="QNT78448.1"/>
    <property type="molecule type" value="Genomic_DNA"/>
</dbReference>
<name>A0A7H1NRN8_9PROT</name>
<reference evidence="1 2" key="1">
    <citation type="submission" date="2020-08" db="EMBL/GenBank/DDBJ databases">
        <title>Complete genome sequence of Entomobacter blattae G55GP.</title>
        <authorList>
            <person name="Poehlein A."/>
            <person name="Guzman J."/>
            <person name="Daniel R."/>
            <person name="Vilcinskas A."/>
        </authorList>
    </citation>
    <scope>NUCLEOTIDE SEQUENCE [LARGE SCALE GENOMIC DNA]</scope>
    <source>
        <strain evidence="1 2">G55GP</strain>
    </source>
</reference>
<evidence type="ECO:0000313" key="1">
    <source>
        <dbReference type="EMBL" id="QNT78448.1"/>
    </source>
</evidence>
<evidence type="ECO:0000313" key="2">
    <source>
        <dbReference type="Proteomes" id="UP000516349"/>
    </source>
</evidence>
<proteinExistence type="predicted"/>
<dbReference type="KEGG" id="ebla:JGUZn3_12220"/>
<organism evidence="1 2">
    <name type="scientific">Entomobacter blattae</name>
    <dbReference type="NCBI Taxonomy" id="2762277"/>
    <lineage>
        <taxon>Bacteria</taxon>
        <taxon>Pseudomonadati</taxon>
        <taxon>Pseudomonadota</taxon>
        <taxon>Alphaproteobacteria</taxon>
        <taxon>Acetobacterales</taxon>
        <taxon>Acetobacteraceae</taxon>
        <taxon>Entomobacter</taxon>
    </lineage>
</organism>
<dbReference type="Proteomes" id="UP000516349">
    <property type="component" value="Chromosome"/>
</dbReference>
<dbReference type="RefSeq" id="WP_203412721.1">
    <property type="nucleotide sequence ID" value="NZ_CP060244.1"/>
</dbReference>
<sequence>MEQIFTDISKTGPKIQFNTGNIVNGSEEFNKVLPDVDGTLDTDWNLTMWGTPPSGIFDPAVPTINDIDYRSPMLGIPRYTWATNVYDQNNYPVTSRFSVYGQKGDYTYEISNTGGHLHDIQLQTFDASWKNKIYTFDKPIIFNVSERLTAKGTNFGISYQVSNSITANFNSPKSPYYNSQLPSFGIFIQIPLFDSRGEQSIYTTVYPNHNGGIYNPSSLSYRSIKGSSKLLQDSDISVPPLYLSEETEQLHNIQINFNAALWRAIQQIVRGIDTNTTQNYLNLKNWSLGMYYGEIEASTSGTANLSEDISHPTFYMTHLKTLIQRSLPQSKLLMMEIISTKIILIQ</sequence>
<keyword evidence="2" id="KW-1185">Reference proteome</keyword>
<gene>
    <name evidence="1" type="ORF">JGUZn3_12220</name>
</gene>
<protein>
    <submittedName>
        <fullName evidence="1">Uncharacterized protein</fullName>
    </submittedName>
</protein>
<accession>A0A7H1NRN8</accession>